<reference evidence="6" key="1">
    <citation type="submission" date="2015-09" db="EMBL/GenBank/DDBJ databases">
        <title>Complete genome of Arthrobacter alpinus strain R3.8.</title>
        <authorList>
            <person name="See-Too W.S."/>
            <person name="Chan K.G."/>
        </authorList>
    </citation>
    <scope>NUCLEOTIDE SEQUENCE [LARGE SCALE GENOMIC DNA]</scope>
    <source>
        <strain evidence="6">R3.8</strain>
    </source>
</reference>
<dbReference type="SUPFAM" id="SSF48008">
    <property type="entry name" value="GntR ligand-binding domain-like"/>
    <property type="match status" value="1"/>
</dbReference>
<dbReference type="GO" id="GO:0003677">
    <property type="term" value="F:DNA binding"/>
    <property type="evidence" value="ECO:0007669"/>
    <property type="project" value="UniProtKB-KW"/>
</dbReference>
<evidence type="ECO:0000256" key="3">
    <source>
        <dbReference type="ARBA" id="ARBA00023163"/>
    </source>
</evidence>
<dbReference type="OrthoDB" id="3567645at2"/>
<protein>
    <submittedName>
        <fullName evidence="5">GntR family transcriptional regulator</fullName>
    </submittedName>
</protein>
<dbReference type="PROSITE" id="PS50949">
    <property type="entry name" value="HTH_GNTR"/>
    <property type="match status" value="1"/>
</dbReference>
<proteinExistence type="predicted"/>
<dbReference type="InterPro" id="IPR008920">
    <property type="entry name" value="TF_FadR/GntR_C"/>
</dbReference>
<dbReference type="InterPro" id="IPR036390">
    <property type="entry name" value="WH_DNA-bd_sf"/>
</dbReference>
<dbReference type="Pfam" id="PF00392">
    <property type="entry name" value="GntR"/>
    <property type="match status" value="1"/>
</dbReference>
<gene>
    <name evidence="5" type="ORF">AOC05_17630</name>
</gene>
<sequence length="250" mass="26928">MNIVSFTPAVATLTYERIVEQIETAITSGAILAGEHLPSERELMVQFSVSRPTVREALRVLQSMGLIESKPGGRGGPKVLEPSPQSLTRSFTTMARLDSLSMAELVQFRLVLESSACRLAATLHNDEQLAGMESAIERMEQAVGKDAEAFARADVDFHLAVWEASGNALLTMCGRAVAEAIVGLITEQLTNSEATERTEAASAALDREIFQAIASRQGVEAGRRARQAIYDRYVPLLPEAAAAGLEALLD</sequence>
<dbReference type="CDD" id="cd07377">
    <property type="entry name" value="WHTH_GntR"/>
    <property type="match status" value="1"/>
</dbReference>
<evidence type="ECO:0000256" key="1">
    <source>
        <dbReference type="ARBA" id="ARBA00023015"/>
    </source>
</evidence>
<name>A0A0M4RS01_9MICC</name>
<dbReference type="InterPro" id="IPR036388">
    <property type="entry name" value="WH-like_DNA-bd_sf"/>
</dbReference>
<dbReference type="PANTHER" id="PTHR43537:SF5">
    <property type="entry name" value="UXU OPERON TRANSCRIPTIONAL REGULATOR"/>
    <property type="match status" value="1"/>
</dbReference>
<organism evidence="5 6">
    <name type="scientific">Arthrobacter alpinus</name>
    <dbReference type="NCBI Taxonomy" id="656366"/>
    <lineage>
        <taxon>Bacteria</taxon>
        <taxon>Bacillati</taxon>
        <taxon>Actinomycetota</taxon>
        <taxon>Actinomycetes</taxon>
        <taxon>Micrococcales</taxon>
        <taxon>Micrococcaceae</taxon>
        <taxon>Arthrobacter</taxon>
    </lineage>
</organism>
<evidence type="ECO:0000313" key="5">
    <source>
        <dbReference type="EMBL" id="ALE93726.1"/>
    </source>
</evidence>
<dbReference type="AlphaFoldDB" id="A0A0M4RS01"/>
<evidence type="ECO:0000259" key="4">
    <source>
        <dbReference type="PROSITE" id="PS50949"/>
    </source>
</evidence>
<dbReference type="InterPro" id="IPR011711">
    <property type="entry name" value="GntR_C"/>
</dbReference>
<feature type="domain" description="HTH gntR-type" evidence="4">
    <location>
        <begin position="12"/>
        <end position="82"/>
    </location>
</feature>
<dbReference type="SMART" id="SM00345">
    <property type="entry name" value="HTH_GNTR"/>
    <property type="match status" value="1"/>
</dbReference>
<dbReference type="Proteomes" id="UP000062833">
    <property type="component" value="Chromosome"/>
</dbReference>
<dbReference type="Pfam" id="PF07729">
    <property type="entry name" value="FCD"/>
    <property type="match status" value="1"/>
</dbReference>
<dbReference type="SUPFAM" id="SSF46785">
    <property type="entry name" value="Winged helix' DNA-binding domain"/>
    <property type="match status" value="1"/>
</dbReference>
<keyword evidence="3" id="KW-0804">Transcription</keyword>
<dbReference type="PRINTS" id="PR00035">
    <property type="entry name" value="HTHGNTR"/>
</dbReference>
<dbReference type="SMART" id="SM00895">
    <property type="entry name" value="FCD"/>
    <property type="match status" value="1"/>
</dbReference>
<dbReference type="PANTHER" id="PTHR43537">
    <property type="entry name" value="TRANSCRIPTIONAL REGULATOR, GNTR FAMILY"/>
    <property type="match status" value="1"/>
</dbReference>
<accession>A0A0M4RS01</accession>
<dbReference type="KEGG" id="aaq:AOC05_17630"/>
<dbReference type="RefSeq" id="WP_062008856.1">
    <property type="nucleotide sequence ID" value="NZ_CP012677.1"/>
</dbReference>
<evidence type="ECO:0000313" key="6">
    <source>
        <dbReference type="Proteomes" id="UP000062833"/>
    </source>
</evidence>
<dbReference type="PATRIC" id="fig|656366.3.peg.3793"/>
<dbReference type="GO" id="GO:0003700">
    <property type="term" value="F:DNA-binding transcription factor activity"/>
    <property type="evidence" value="ECO:0007669"/>
    <property type="project" value="InterPro"/>
</dbReference>
<dbReference type="Gene3D" id="1.20.120.530">
    <property type="entry name" value="GntR ligand-binding domain-like"/>
    <property type="match status" value="1"/>
</dbReference>
<keyword evidence="1" id="KW-0805">Transcription regulation</keyword>
<dbReference type="Gene3D" id="1.10.10.10">
    <property type="entry name" value="Winged helix-like DNA-binding domain superfamily/Winged helix DNA-binding domain"/>
    <property type="match status" value="1"/>
</dbReference>
<evidence type="ECO:0000256" key="2">
    <source>
        <dbReference type="ARBA" id="ARBA00023125"/>
    </source>
</evidence>
<keyword evidence="2" id="KW-0238">DNA-binding</keyword>
<keyword evidence="6" id="KW-1185">Reference proteome</keyword>
<dbReference type="EMBL" id="CP012677">
    <property type="protein sequence ID" value="ALE93726.1"/>
    <property type="molecule type" value="Genomic_DNA"/>
</dbReference>
<dbReference type="InterPro" id="IPR000524">
    <property type="entry name" value="Tscrpt_reg_HTH_GntR"/>
</dbReference>